<feature type="non-terminal residue" evidence="1">
    <location>
        <position position="238"/>
    </location>
</feature>
<dbReference type="Proteomes" id="UP000789396">
    <property type="component" value="Unassembled WGS sequence"/>
</dbReference>
<gene>
    <name evidence="1" type="ORF">RFULGI_LOCUS11996</name>
</gene>
<protein>
    <submittedName>
        <fullName evidence="1">3485_t:CDS:1</fullName>
    </submittedName>
</protein>
<organism evidence="1 2">
    <name type="scientific">Racocetra fulgida</name>
    <dbReference type="NCBI Taxonomy" id="60492"/>
    <lineage>
        <taxon>Eukaryota</taxon>
        <taxon>Fungi</taxon>
        <taxon>Fungi incertae sedis</taxon>
        <taxon>Mucoromycota</taxon>
        <taxon>Glomeromycotina</taxon>
        <taxon>Glomeromycetes</taxon>
        <taxon>Diversisporales</taxon>
        <taxon>Gigasporaceae</taxon>
        <taxon>Racocetra</taxon>
    </lineage>
</organism>
<accession>A0A9N9NGH3</accession>
<evidence type="ECO:0000313" key="1">
    <source>
        <dbReference type="EMBL" id="CAG8729199.1"/>
    </source>
</evidence>
<dbReference type="SUPFAM" id="SSF50965">
    <property type="entry name" value="Galactose oxidase, central domain"/>
    <property type="match status" value="1"/>
</dbReference>
<dbReference type="AlphaFoldDB" id="A0A9N9NGH3"/>
<dbReference type="InterPro" id="IPR011043">
    <property type="entry name" value="Gal_Oxase/kelch_b-propeller"/>
</dbReference>
<keyword evidence="2" id="KW-1185">Reference proteome</keyword>
<evidence type="ECO:0000313" key="2">
    <source>
        <dbReference type="Proteomes" id="UP000789396"/>
    </source>
</evidence>
<dbReference type="Gene3D" id="2.120.10.80">
    <property type="entry name" value="Kelch-type beta propeller"/>
    <property type="match status" value="1"/>
</dbReference>
<name>A0A9N9NGH3_9GLOM</name>
<dbReference type="OrthoDB" id="432528at2759"/>
<sequence length="238" mass="26381">MYTLWNPKSNLLIKIIFFVIVLPYDVISAGNFTPEGRAGQEAVLIGTQLYFMGGSRTIPSSNPIKSRIREYNLSDEVFFLDLLSTFSTNDPPFVDLSGTGARMKFGNEKGKQLIIMVYILGGPSKEDAYLIGGTQQDLALLNKIDQNITITSNQTLMIEEIFKTYNPTDQMIFIYRHTARDWRQLGQGVVGTQPTRLNAPSVRSHAAPILLPDGKILYIGGVTQPAPGMNTTLLSMTE</sequence>
<proteinExistence type="predicted"/>
<dbReference type="EMBL" id="CAJVPZ010027728">
    <property type="protein sequence ID" value="CAG8729199.1"/>
    <property type="molecule type" value="Genomic_DNA"/>
</dbReference>
<dbReference type="InterPro" id="IPR015915">
    <property type="entry name" value="Kelch-typ_b-propeller"/>
</dbReference>
<reference evidence="1" key="1">
    <citation type="submission" date="2021-06" db="EMBL/GenBank/DDBJ databases">
        <authorList>
            <person name="Kallberg Y."/>
            <person name="Tangrot J."/>
            <person name="Rosling A."/>
        </authorList>
    </citation>
    <scope>NUCLEOTIDE SEQUENCE</scope>
    <source>
        <strain evidence="1">IN212</strain>
    </source>
</reference>
<comment type="caution">
    <text evidence="1">The sequence shown here is derived from an EMBL/GenBank/DDBJ whole genome shotgun (WGS) entry which is preliminary data.</text>
</comment>